<comment type="caution">
    <text evidence="1">The sequence shown here is derived from an EMBL/GenBank/DDBJ whole genome shotgun (WGS) entry which is preliminary data.</text>
</comment>
<dbReference type="InterPro" id="IPR013785">
    <property type="entry name" value="Aldolase_TIM"/>
</dbReference>
<dbReference type="EMBL" id="JAJVCN010000002">
    <property type="protein sequence ID" value="MCE7006904.1"/>
    <property type="molecule type" value="Genomic_DNA"/>
</dbReference>
<protein>
    <submittedName>
        <fullName evidence="1">Nitronate monooxygenase</fullName>
    </submittedName>
</protein>
<proteinExistence type="predicted"/>
<dbReference type="SUPFAM" id="SSF51412">
    <property type="entry name" value="Inosine monophosphate dehydrogenase (IMPDH)"/>
    <property type="match status" value="1"/>
</dbReference>
<dbReference type="Gene3D" id="3.20.20.70">
    <property type="entry name" value="Aldolase class I"/>
    <property type="match status" value="1"/>
</dbReference>
<evidence type="ECO:0000313" key="2">
    <source>
        <dbReference type="Proteomes" id="UP001521150"/>
    </source>
</evidence>
<dbReference type="PANTHER" id="PTHR32332">
    <property type="entry name" value="2-NITROPROPANE DIOXYGENASE"/>
    <property type="match status" value="1"/>
</dbReference>
<name>A0ABS8ZGF1_9PSEU</name>
<sequence>MNRSPVPEPDHLVVAITGGTGMEPSPHLLGEVVRGGGLGVVDLAAGDAWMSRALRQCGRRARGNLGVRIGGDCAFSPAEVERALGQRPAVVLLTADSAWPIAELVADHQVVVEVTDLAEAHAAVCAGAAGLVARGMESGGRVSELSAFVLMQQLLSDEAVTVPVWVAGGIGQRTAAAAIVGGAAGVVLDSQLLMQPEAVLPDELRALVGRMDGSEVVREDDLRRLRYGDHLLPIGQDGWLAAAFARRWSGTAAVVRGVRQAVYDAVSSQTAADVFTENSPLARTLGTALPVAQGPMTRVSDDARFAVSPSCLAAFIIRTCPTCSGLKYPLTMATVFVMREIIRHSPMGTTLASQ</sequence>
<keyword evidence="1" id="KW-0560">Oxidoreductase</keyword>
<dbReference type="Proteomes" id="UP001521150">
    <property type="component" value="Unassembled WGS sequence"/>
</dbReference>
<organism evidence="1 2">
    <name type="scientific">Kibdelosporangium philippinense</name>
    <dbReference type="NCBI Taxonomy" id="211113"/>
    <lineage>
        <taxon>Bacteria</taxon>
        <taxon>Bacillati</taxon>
        <taxon>Actinomycetota</taxon>
        <taxon>Actinomycetes</taxon>
        <taxon>Pseudonocardiales</taxon>
        <taxon>Pseudonocardiaceae</taxon>
        <taxon>Kibdelosporangium</taxon>
    </lineage>
</organism>
<dbReference type="GO" id="GO:0004497">
    <property type="term" value="F:monooxygenase activity"/>
    <property type="evidence" value="ECO:0007669"/>
    <property type="project" value="UniProtKB-KW"/>
</dbReference>
<keyword evidence="1" id="KW-0503">Monooxygenase</keyword>
<reference evidence="1 2" key="1">
    <citation type="submission" date="2021-12" db="EMBL/GenBank/DDBJ databases">
        <title>Genome sequence of Kibdelosporangium philippinense ATCC 49844.</title>
        <authorList>
            <person name="Fedorov E.A."/>
            <person name="Omeragic M."/>
            <person name="Shalygina K.F."/>
            <person name="Maclea K.S."/>
        </authorList>
    </citation>
    <scope>NUCLEOTIDE SEQUENCE [LARGE SCALE GENOMIC DNA]</scope>
    <source>
        <strain evidence="1 2">ATCC 49844</strain>
    </source>
</reference>
<gene>
    <name evidence="1" type="ORF">LWC34_29355</name>
</gene>
<evidence type="ECO:0000313" key="1">
    <source>
        <dbReference type="EMBL" id="MCE7006904.1"/>
    </source>
</evidence>
<dbReference type="Pfam" id="PF03060">
    <property type="entry name" value="NMO"/>
    <property type="match status" value="1"/>
</dbReference>
<keyword evidence="2" id="KW-1185">Reference proteome</keyword>
<accession>A0ABS8ZGF1</accession>